<feature type="domain" description="Trafficking protein particle complex subunit 11" evidence="2">
    <location>
        <begin position="366"/>
        <end position="636"/>
    </location>
</feature>
<dbReference type="Pfam" id="PF07919">
    <property type="entry name" value="Gryzun"/>
    <property type="match status" value="1"/>
</dbReference>
<keyword evidence="4" id="KW-1185">Reference proteome</keyword>
<dbReference type="OrthoDB" id="6278596at2759"/>
<dbReference type="VEuPathDB" id="FungiDB:PV09_09526"/>
<evidence type="ECO:0008006" key="5">
    <source>
        <dbReference type="Google" id="ProtNLM"/>
    </source>
</evidence>
<reference evidence="3 4" key="1">
    <citation type="submission" date="2015-01" db="EMBL/GenBank/DDBJ databases">
        <title>The Genome Sequence of Ochroconis gallopava CBS43764.</title>
        <authorList>
            <consortium name="The Broad Institute Genomics Platform"/>
            <person name="Cuomo C."/>
            <person name="de Hoog S."/>
            <person name="Gorbushina A."/>
            <person name="Stielow B."/>
            <person name="Teixiera M."/>
            <person name="Abouelleil A."/>
            <person name="Chapman S.B."/>
            <person name="Priest M."/>
            <person name="Young S.K."/>
            <person name="Wortman J."/>
            <person name="Nusbaum C."/>
            <person name="Birren B."/>
        </authorList>
    </citation>
    <scope>NUCLEOTIDE SEQUENCE [LARGE SCALE GENOMIC DNA]</scope>
    <source>
        <strain evidence="3 4">CBS 43764</strain>
    </source>
</reference>
<feature type="domain" description="Gryzun putative trafficking through Golgi" evidence="1">
    <location>
        <begin position="671"/>
        <end position="1256"/>
    </location>
</feature>
<dbReference type="InterPro" id="IPR021773">
    <property type="entry name" value="TPC11"/>
</dbReference>
<dbReference type="PANTHER" id="PTHR14374">
    <property type="entry name" value="FOIE GRAS"/>
    <property type="match status" value="1"/>
</dbReference>
<evidence type="ECO:0000313" key="4">
    <source>
        <dbReference type="Proteomes" id="UP000053259"/>
    </source>
</evidence>
<dbReference type="PANTHER" id="PTHR14374:SF0">
    <property type="entry name" value="TRAFFICKING PROTEIN PARTICLE COMPLEX SUBUNIT 11"/>
    <property type="match status" value="1"/>
</dbReference>
<dbReference type="AlphaFoldDB" id="A0A0D2AIF2"/>
<evidence type="ECO:0000259" key="1">
    <source>
        <dbReference type="Pfam" id="PF07919"/>
    </source>
</evidence>
<dbReference type="STRING" id="253628.A0A0D2AIF2"/>
<evidence type="ECO:0000313" key="3">
    <source>
        <dbReference type="EMBL" id="KIV98698.1"/>
    </source>
</evidence>
<evidence type="ECO:0000259" key="2">
    <source>
        <dbReference type="Pfam" id="PF11817"/>
    </source>
</evidence>
<dbReference type="Pfam" id="PF11817">
    <property type="entry name" value="Foie-gras_1"/>
    <property type="match status" value="1"/>
</dbReference>
<sequence>MFPSMERLTPLETGFEGYPADYVTHNVPFVVLSGLQTDEEGDGAEVPLSFRDGALRIRCELPPVTGVQAKQVLDTFRKFERRNDQWDPRPVLSGSNVMGFKFRSVGRTYELLPRKAKPPSHELGYDPPGSPASRSPPLWVLHSPISPLTPGSSLFPDGVMTPEWLAKHQLYIPSVFLAFFSFSEDPARNSLTDNQLKSEINNIKATLYRSEYKTKLAIVLVGDHSINDVSDIEERLNNIRRATGLDAKTGLFFLPSTDSSTQLLSFVDGVLTALQPGCVEYYRDLTKHARRKKGRGNIPAPTAPPTRGTSQTLAALGWGIRYDFKLGVFAEFRQEMESACRHYTAALESLLGPDGIFETTASWSPRWDESRVLADIVAMRILRCLLWSNLTSTAVQSWSNYRYRLRELVDRRGKGSSNYGWEAWESRWSRMMAELVKRAQLSFFSGGTEREANVYAPVEKSIPIGERIRPFDHLHHSGYWYRMAARHSRRRRRLAIELPQDDCMPPGQSPASVMASRYGTYDTYLCPEPWQERPNSERRTYNHSKDIFNALEKAQGHFRFQPRVREELCLDMARELIRNKQYSEAMKLLFRLWINMSWRKDQWWDLVSEVTRNLHDCAKQLGDAKVVAATEFELLSCALSPLKNHTYNLLRCCENLTHRSSESLIPEDVLELDTQSVTAPLSTTFTFSVAEGNAGEPLSAQLVVVSLAQAGSAPILFDAIDVKFSGASFSLRLKHIEKPEFKHGQVQELSVEGLDESIRIAEANLELPEGQTLGFQFPLTFRDASLVSVGSITFTISTPVAQIRFSSIPETLAERPRWLKTGPRGFISMPVAREDSHTVHILPRPPKMEIKVSNTEPHFYTDEEVQLEIELINGEDEASEVHLQMTLLSDDGPASFQWRMKENGSTHLSSANENLLELGVINPAEKKSTEISFIAPALPTRYAVEVKVTYYLQSDATTPISKNLNFEFNVTRAFEANYEFQPRIHPLPWPSFFNPTNIPVEVPEGSTRHGIAQRWELFSRIASFTYEGVIISKVDLRLESISSHAMAIITPNHHEADEIEIAPQQQIDRSFSLDVEKNSLDDRRAVEIELVLAISWHRPRSGKIFTSHLPVNNFVLENGPRVLAAVSYPSLPMRKVEDDEAEDEDSLQIVQLTFMLENPTNHFLTFEISMEGPRTDAEWALSGVKMGGLNLLPLSREEVSYRIMPLSTNDGEMSEGRWLEVRLRVMDVYFRKVLRCIPASAGIREAEGKSGSLLVWTGRKHD</sequence>
<proteinExistence type="predicted"/>
<accession>A0A0D2AIF2</accession>
<organism evidence="3 4">
    <name type="scientific">Verruconis gallopava</name>
    <dbReference type="NCBI Taxonomy" id="253628"/>
    <lineage>
        <taxon>Eukaryota</taxon>
        <taxon>Fungi</taxon>
        <taxon>Dikarya</taxon>
        <taxon>Ascomycota</taxon>
        <taxon>Pezizomycotina</taxon>
        <taxon>Dothideomycetes</taxon>
        <taxon>Pleosporomycetidae</taxon>
        <taxon>Venturiales</taxon>
        <taxon>Sympoventuriaceae</taxon>
        <taxon>Verruconis</taxon>
    </lineage>
</organism>
<gene>
    <name evidence="3" type="ORF">PV09_09526</name>
</gene>
<dbReference type="InParanoid" id="A0A0D2AIF2"/>
<dbReference type="InterPro" id="IPR012880">
    <property type="entry name" value="Gryzun"/>
</dbReference>
<protein>
    <recommendedName>
        <fullName evidence="5">Trafficking protein particle complex subunit 11 domain-containing protein</fullName>
    </recommendedName>
</protein>
<dbReference type="Proteomes" id="UP000053259">
    <property type="component" value="Unassembled WGS sequence"/>
</dbReference>
<name>A0A0D2AIF2_9PEZI</name>
<dbReference type="HOGENOM" id="CLU_003572_1_0_1"/>
<dbReference type="RefSeq" id="XP_016208568.1">
    <property type="nucleotide sequence ID" value="XM_016363598.1"/>
</dbReference>
<dbReference type="GeneID" id="27317499"/>
<dbReference type="EMBL" id="KN847603">
    <property type="protein sequence ID" value="KIV98698.1"/>
    <property type="molecule type" value="Genomic_DNA"/>
</dbReference>